<dbReference type="Proteomes" id="UP001484199">
    <property type="component" value="Chromosome"/>
</dbReference>
<dbReference type="Pfam" id="PF03147">
    <property type="entry name" value="FDX-ACB"/>
    <property type="match status" value="1"/>
</dbReference>
<dbReference type="SMART" id="SM00874">
    <property type="entry name" value="B5"/>
    <property type="match status" value="1"/>
</dbReference>
<evidence type="ECO:0000256" key="6">
    <source>
        <dbReference type="ARBA" id="ARBA00022598"/>
    </source>
</evidence>
<comment type="caution">
    <text evidence="15">Lacks conserved residue(s) required for the propagation of feature annotation.</text>
</comment>
<dbReference type="InterPro" id="IPR005147">
    <property type="entry name" value="tRNA_synthase_B5-dom"/>
</dbReference>
<comment type="subcellular location">
    <subcellularLocation>
        <location evidence="1 15">Cytoplasm</location>
    </subcellularLocation>
</comment>
<evidence type="ECO:0000256" key="15">
    <source>
        <dbReference type="HAMAP-Rule" id="MF_00283"/>
    </source>
</evidence>
<dbReference type="InterPro" id="IPR036690">
    <property type="entry name" value="Fdx_antiC-bd_sf"/>
</dbReference>
<evidence type="ECO:0000256" key="12">
    <source>
        <dbReference type="ARBA" id="ARBA00022917"/>
    </source>
</evidence>
<dbReference type="InterPro" id="IPR045864">
    <property type="entry name" value="aa-tRNA-synth_II/BPL/LPL"/>
</dbReference>
<evidence type="ECO:0000256" key="5">
    <source>
        <dbReference type="ARBA" id="ARBA00022555"/>
    </source>
</evidence>
<keyword evidence="21" id="KW-1185">Reference proteome</keyword>
<sequence length="793" mass="92063">MIINEKFLKKYLSLENYNFNELQFLINNHITEIDKYEMSRNDNYLIIGRIINFEKMNNSDKLYFATIDVKDKYLKIICGASNLEKGKKVVVALIGAYLKSIKTLIQKRIILGVESEGMICSAQELGLNSEFLTEKEKQGILILDDNAPIGENALEYLYLTGFTLKLNVTPDRGDLLSYLGFAKDLKAVYNKDQLKFSFPFEQQIPNIKNTFQIEINNKNCLEYNILYLENVKIQKSPLWLRSFLFAHNITPINNLIDITNLVLLEYGIPLEIFDVSDLQDKKIEIRNSFDEETIFVDQNKKISLNKEDLIVSSGKNILSVFGIFNSFTQNLNKDNVNIIIASSYIKPSYILQNYKKAKIENEKILRWSRGIDASLTVAALNKAKILLQQLNQEIITSNIVSKKIKNNLNPQILLSLNFVANKIGLAFSLKEIENYLTKLEYNVKIISNEVLQVQAPSRRYDVIIPEDVCFDIIRLYGIDRLQITDLQKNKAILRDQKQETLYKIKDLLVNLGFYEIITYSLVNLQILNLFPHNKDYIEVAKPISKEYTILRQHLSGNMIQTLSYNQKHNNYDNPFFEIGKVYSLQEEKLHLVLGLSGNLNSLGWIKPNIVSSFFVLKGVLDKLSLLLGYKFELRPTYDYLNLHPGKQANIFFKDKKIGFIGEIHPSLRELYHLKSSFLLEINLENDFLDNSTKVIYEVITKLPSIKRDLSFFVSKKYSFQEIFQTLKEEVPDILIKCELLDLYEGNQVFTEEHSLSFRFTFNDKKKSLSNEFVNKIMKNIENKIIKIYKVKLR</sequence>
<keyword evidence="6 15" id="KW-0436">Ligase</keyword>
<dbReference type="InterPro" id="IPR041616">
    <property type="entry name" value="PheRS_beta_core"/>
</dbReference>
<dbReference type="SUPFAM" id="SSF54991">
    <property type="entry name" value="Anticodon-binding domain of PheRS"/>
    <property type="match status" value="1"/>
</dbReference>
<dbReference type="NCBIfam" id="TIGR00472">
    <property type="entry name" value="pheT_bact"/>
    <property type="match status" value="1"/>
</dbReference>
<comment type="similarity">
    <text evidence="2 15">Belongs to the phenylalanyl-tRNA synthetase beta subunit family. Type 1 subfamily.</text>
</comment>
<keyword evidence="5 16" id="KW-0820">tRNA-binding</keyword>
<name>A0ABZ2U8H6_ASHYP</name>
<dbReference type="InterPro" id="IPR012340">
    <property type="entry name" value="NA-bd_OB-fold"/>
</dbReference>
<dbReference type="HAMAP" id="MF_00283">
    <property type="entry name" value="Phe_tRNA_synth_beta1"/>
    <property type="match status" value="1"/>
</dbReference>
<dbReference type="EMBL" id="CP146843">
    <property type="protein sequence ID" value="WYY26408.1"/>
    <property type="molecule type" value="Genomic_DNA"/>
</dbReference>
<feature type="domain" description="FDX-ACB" evidence="18">
    <location>
        <begin position="700"/>
        <end position="793"/>
    </location>
</feature>
<dbReference type="InterPro" id="IPR045060">
    <property type="entry name" value="Phe-tRNA-ligase_IIc_bsu"/>
</dbReference>
<gene>
    <name evidence="15" type="primary">pheT</name>
    <name evidence="20" type="ORF">AshY1_02770</name>
</gene>
<evidence type="ECO:0000313" key="20">
    <source>
        <dbReference type="EMBL" id="WYY26408.1"/>
    </source>
</evidence>
<keyword evidence="8 15" id="KW-0547">Nucleotide-binding</keyword>
<dbReference type="PROSITE" id="PS50886">
    <property type="entry name" value="TRBD"/>
    <property type="match status" value="1"/>
</dbReference>
<dbReference type="PANTHER" id="PTHR10947:SF0">
    <property type="entry name" value="PHENYLALANINE--TRNA LIGASE BETA SUBUNIT"/>
    <property type="match status" value="1"/>
</dbReference>
<dbReference type="SMART" id="SM00896">
    <property type="entry name" value="FDX-ACB"/>
    <property type="match status" value="1"/>
</dbReference>
<evidence type="ECO:0000259" key="18">
    <source>
        <dbReference type="PROSITE" id="PS51447"/>
    </source>
</evidence>
<dbReference type="SUPFAM" id="SSF50249">
    <property type="entry name" value="Nucleic acid-binding proteins"/>
    <property type="match status" value="1"/>
</dbReference>
<dbReference type="PROSITE" id="PS51483">
    <property type="entry name" value="B5"/>
    <property type="match status" value="1"/>
</dbReference>
<dbReference type="RefSeq" id="WP_341266812.1">
    <property type="nucleotide sequence ID" value="NZ_CP146843.1"/>
</dbReference>
<comment type="catalytic activity">
    <reaction evidence="14 15">
        <text>tRNA(Phe) + L-phenylalanine + ATP = L-phenylalanyl-tRNA(Phe) + AMP + diphosphate + H(+)</text>
        <dbReference type="Rhea" id="RHEA:19413"/>
        <dbReference type="Rhea" id="RHEA-COMP:9668"/>
        <dbReference type="Rhea" id="RHEA-COMP:9699"/>
        <dbReference type="ChEBI" id="CHEBI:15378"/>
        <dbReference type="ChEBI" id="CHEBI:30616"/>
        <dbReference type="ChEBI" id="CHEBI:33019"/>
        <dbReference type="ChEBI" id="CHEBI:58095"/>
        <dbReference type="ChEBI" id="CHEBI:78442"/>
        <dbReference type="ChEBI" id="CHEBI:78531"/>
        <dbReference type="ChEBI" id="CHEBI:456215"/>
        <dbReference type="EC" id="6.1.1.20"/>
    </reaction>
</comment>
<dbReference type="EC" id="6.1.1.20" evidence="15"/>
<dbReference type="SUPFAM" id="SSF55681">
    <property type="entry name" value="Class II aaRS and biotin synthetases"/>
    <property type="match status" value="1"/>
</dbReference>
<dbReference type="Gene3D" id="3.30.56.10">
    <property type="match status" value="2"/>
</dbReference>
<evidence type="ECO:0000259" key="17">
    <source>
        <dbReference type="PROSITE" id="PS50886"/>
    </source>
</evidence>
<evidence type="ECO:0000256" key="16">
    <source>
        <dbReference type="PROSITE-ProRule" id="PRU00209"/>
    </source>
</evidence>
<dbReference type="InterPro" id="IPR009061">
    <property type="entry name" value="DNA-bd_dom_put_sf"/>
</dbReference>
<dbReference type="InterPro" id="IPR005121">
    <property type="entry name" value="Fdx_antiC-bd"/>
</dbReference>
<dbReference type="CDD" id="cd02796">
    <property type="entry name" value="tRNA_bind_bactPheRS"/>
    <property type="match status" value="1"/>
</dbReference>
<keyword evidence="12 15" id="KW-0648">Protein biosynthesis</keyword>
<dbReference type="Pfam" id="PF01588">
    <property type="entry name" value="tRNA_bind"/>
    <property type="match status" value="1"/>
</dbReference>
<dbReference type="InterPro" id="IPR002547">
    <property type="entry name" value="tRNA-bd_dom"/>
</dbReference>
<evidence type="ECO:0000256" key="11">
    <source>
        <dbReference type="ARBA" id="ARBA00022884"/>
    </source>
</evidence>
<evidence type="ECO:0000256" key="2">
    <source>
        <dbReference type="ARBA" id="ARBA00008653"/>
    </source>
</evidence>
<dbReference type="Gene3D" id="3.30.930.10">
    <property type="entry name" value="Bira Bifunctional Protein, Domain 2"/>
    <property type="match status" value="1"/>
</dbReference>
<keyword evidence="13 15" id="KW-0030">Aminoacyl-tRNA synthetase</keyword>
<feature type="domain" description="TRNA-binding" evidence="17">
    <location>
        <begin position="39"/>
        <end position="154"/>
    </location>
</feature>
<evidence type="ECO:0000256" key="1">
    <source>
        <dbReference type="ARBA" id="ARBA00004496"/>
    </source>
</evidence>
<dbReference type="InterPro" id="IPR005146">
    <property type="entry name" value="B3/B4_tRNA-bd"/>
</dbReference>
<evidence type="ECO:0000256" key="9">
    <source>
        <dbReference type="ARBA" id="ARBA00022840"/>
    </source>
</evidence>
<keyword evidence="10 15" id="KW-0460">Magnesium</keyword>
<dbReference type="CDD" id="cd00769">
    <property type="entry name" value="PheRS_beta_core"/>
    <property type="match status" value="1"/>
</dbReference>
<dbReference type="SMART" id="SM00873">
    <property type="entry name" value="B3_4"/>
    <property type="match status" value="1"/>
</dbReference>
<dbReference type="Gene3D" id="3.30.70.380">
    <property type="entry name" value="Ferrodoxin-fold anticodon-binding domain"/>
    <property type="match status" value="1"/>
</dbReference>
<evidence type="ECO:0000256" key="7">
    <source>
        <dbReference type="ARBA" id="ARBA00022723"/>
    </source>
</evidence>
<keyword evidence="9 15" id="KW-0067">ATP-binding</keyword>
<accession>A0ABZ2U8H6</accession>
<dbReference type="InterPro" id="IPR020825">
    <property type="entry name" value="Phe-tRNA_synthase-like_B3/B4"/>
</dbReference>
<keyword evidence="4 15" id="KW-0963">Cytoplasm</keyword>
<dbReference type="InterPro" id="IPR004532">
    <property type="entry name" value="Phe-tRNA-ligase_IIc_bsu_bact"/>
</dbReference>
<reference evidence="20" key="1">
    <citation type="submission" date="2024-03" db="EMBL/GenBank/DDBJ databases">
        <title>The Complete Genome of 'Candidatus Phytoplasma fraxini' AshY1 from the Ash Yellows Group.</title>
        <authorList>
            <person name="Boehm J.W."/>
            <person name="Huettel B."/>
            <person name="Schneider B."/>
            <person name="Kube M."/>
        </authorList>
    </citation>
    <scope>NUCLEOTIDE SEQUENCE [LARGE SCALE GENOMIC DNA]</scope>
    <source>
        <strain evidence="20">AshY1</strain>
    </source>
</reference>
<proteinExistence type="inferred from homology"/>
<protein>
    <recommendedName>
        <fullName evidence="15">Phenylalanine--tRNA ligase beta subunit</fullName>
        <ecNumber evidence="15">6.1.1.20</ecNumber>
    </recommendedName>
    <alternativeName>
        <fullName evidence="15">Phenylalanyl-tRNA synthetase beta subunit</fullName>
        <shortName evidence="15">PheRS</shortName>
    </alternativeName>
</protein>
<dbReference type="Pfam" id="PF17759">
    <property type="entry name" value="tRNA_synthFbeta"/>
    <property type="match status" value="1"/>
</dbReference>
<keyword evidence="11 16" id="KW-0694">RNA-binding</keyword>
<evidence type="ECO:0000259" key="19">
    <source>
        <dbReference type="PROSITE" id="PS51483"/>
    </source>
</evidence>
<comment type="subunit">
    <text evidence="3 15">Tetramer of two alpha and two beta subunits.</text>
</comment>
<dbReference type="PROSITE" id="PS51447">
    <property type="entry name" value="FDX_ACB"/>
    <property type="match status" value="1"/>
</dbReference>
<keyword evidence="7 15" id="KW-0479">Metal-binding</keyword>
<comment type="cofactor">
    <cofactor evidence="15">
        <name>Mg(2+)</name>
        <dbReference type="ChEBI" id="CHEBI:18420"/>
    </cofactor>
    <text evidence="15">Binds 2 magnesium ions per tetramer.</text>
</comment>
<feature type="binding site" evidence="15">
    <location>
        <position position="461"/>
    </location>
    <ligand>
        <name>Mg(2+)</name>
        <dbReference type="ChEBI" id="CHEBI:18420"/>
        <note>shared with alpha subunit</note>
    </ligand>
</feature>
<feature type="binding site" evidence="15">
    <location>
        <position position="471"/>
    </location>
    <ligand>
        <name>Mg(2+)</name>
        <dbReference type="ChEBI" id="CHEBI:18420"/>
        <note>shared with alpha subunit</note>
    </ligand>
</feature>
<organism evidence="20 21">
    <name type="scientific">Ash yellows phytoplasma</name>
    <dbReference type="NCBI Taxonomy" id="35780"/>
    <lineage>
        <taxon>Bacteria</taxon>
        <taxon>Bacillati</taxon>
        <taxon>Mycoplasmatota</taxon>
        <taxon>Mollicutes</taxon>
        <taxon>Acholeplasmatales</taxon>
        <taxon>Acholeplasmataceae</taxon>
        <taxon>Candidatus Phytoplasma</taxon>
        <taxon>16SrVII (Ash yellows group)</taxon>
    </lineage>
</organism>
<dbReference type="InterPro" id="IPR033714">
    <property type="entry name" value="tRNA_bind_bactPheRS"/>
</dbReference>
<dbReference type="Gene3D" id="2.40.50.140">
    <property type="entry name" value="Nucleic acid-binding proteins"/>
    <property type="match status" value="1"/>
</dbReference>
<dbReference type="SUPFAM" id="SSF56037">
    <property type="entry name" value="PheT/TilS domain"/>
    <property type="match status" value="1"/>
</dbReference>
<feature type="binding site" evidence="15">
    <location>
        <position position="467"/>
    </location>
    <ligand>
        <name>Mg(2+)</name>
        <dbReference type="ChEBI" id="CHEBI:18420"/>
        <note>shared with alpha subunit</note>
    </ligand>
</feature>
<dbReference type="Pfam" id="PF03483">
    <property type="entry name" value="B3_4"/>
    <property type="match status" value="1"/>
</dbReference>
<evidence type="ECO:0000256" key="14">
    <source>
        <dbReference type="ARBA" id="ARBA00049255"/>
    </source>
</evidence>
<evidence type="ECO:0000256" key="3">
    <source>
        <dbReference type="ARBA" id="ARBA00011209"/>
    </source>
</evidence>
<evidence type="ECO:0000256" key="4">
    <source>
        <dbReference type="ARBA" id="ARBA00022490"/>
    </source>
</evidence>
<dbReference type="PANTHER" id="PTHR10947">
    <property type="entry name" value="PHENYLALANYL-TRNA SYNTHETASE BETA CHAIN AND LEUCINE-RICH REPEAT-CONTAINING PROTEIN 47"/>
    <property type="match status" value="1"/>
</dbReference>
<evidence type="ECO:0000256" key="8">
    <source>
        <dbReference type="ARBA" id="ARBA00022741"/>
    </source>
</evidence>
<evidence type="ECO:0000313" key="21">
    <source>
        <dbReference type="Proteomes" id="UP001484199"/>
    </source>
</evidence>
<evidence type="ECO:0000256" key="10">
    <source>
        <dbReference type="ARBA" id="ARBA00022842"/>
    </source>
</evidence>
<dbReference type="SUPFAM" id="SSF46955">
    <property type="entry name" value="Putative DNA-binding domain"/>
    <property type="match status" value="1"/>
</dbReference>
<dbReference type="Gene3D" id="3.50.40.10">
    <property type="entry name" value="Phenylalanyl-trna Synthetase, Chain B, domain 3"/>
    <property type="match status" value="1"/>
</dbReference>
<feature type="domain" description="B5" evidence="19">
    <location>
        <begin position="407"/>
        <end position="483"/>
    </location>
</feature>
<dbReference type="Pfam" id="PF03484">
    <property type="entry name" value="B5"/>
    <property type="match status" value="1"/>
</dbReference>
<evidence type="ECO:0000256" key="13">
    <source>
        <dbReference type="ARBA" id="ARBA00023146"/>
    </source>
</evidence>